<proteinExistence type="predicted"/>
<protein>
    <submittedName>
        <fullName evidence="1">Uncharacterized protein</fullName>
    </submittedName>
</protein>
<accession>A0A2P5E733</accession>
<dbReference type="InParanoid" id="A0A2P5E733"/>
<dbReference type="EMBL" id="JXTC01000219">
    <property type="protein sequence ID" value="PON81363.1"/>
    <property type="molecule type" value="Genomic_DNA"/>
</dbReference>
<feature type="non-terminal residue" evidence="1">
    <location>
        <position position="1"/>
    </location>
</feature>
<organism evidence="1 2">
    <name type="scientific">Trema orientale</name>
    <name type="common">Charcoal tree</name>
    <name type="synonym">Celtis orientalis</name>
    <dbReference type="NCBI Taxonomy" id="63057"/>
    <lineage>
        <taxon>Eukaryota</taxon>
        <taxon>Viridiplantae</taxon>
        <taxon>Streptophyta</taxon>
        <taxon>Embryophyta</taxon>
        <taxon>Tracheophyta</taxon>
        <taxon>Spermatophyta</taxon>
        <taxon>Magnoliopsida</taxon>
        <taxon>eudicotyledons</taxon>
        <taxon>Gunneridae</taxon>
        <taxon>Pentapetalae</taxon>
        <taxon>rosids</taxon>
        <taxon>fabids</taxon>
        <taxon>Rosales</taxon>
        <taxon>Cannabaceae</taxon>
        <taxon>Trema</taxon>
    </lineage>
</organism>
<dbReference type="OrthoDB" id="10278565at2759"/>
<reference evidence="2" key="1">
    <citation type="submission" date="2016-06" db="EMBL/GenBank/DDBJ databases">
        <title>Parallel loss of symbiosis genes in relatives of nitrogen-fixing non-legume Parasponia.</title>
        <authorList>
            <person name="Van Velzen R."/>
            <person name="Holmer R."/>
            <person name="Bu F."/>
            <person name="Rutten L."/>
            <person name="Van Zeijl A."/>
            <person name="Liu W."/>
            <person name="Santuari L."/>
            <person name="Cao Q."/>
            <person name="Sharma T."/>
            <person name="Shen D."/>
            <person name="Roswanjaya Y."/>
            <person name="Wardhani T."/>
            <person name="Kalhor M.S."/>
            <person name="Jansen J."/>
            <person name="Van den Hoogen J."/>
            <person name="Gungor B."/>
            <person name="Hartog M."/>
            <person name="Hontelez J."/>
            <person name="Verver J."/>
            <person name="Yang W.-C."/>
            <person name="Schijlen E."/>
            <person name="Repin R."/>
            <person name="Schilthuizen M."/>
            <person name="Schranz E."/>
            <person name="Heidstra R."/>
            <person name="Miyata K."/>
            <person name="Fedorova E."/>
            <person name="Kohlen W."/>
            <person name="Bisseling T."/>
            <person name="Smit S."/>
            <person name="Geurts R."/>
        </authorList>
    </citation>
    <scope>NUCLEOTIDE SEQUENCE [LARGE SCALE GENOMIC DNA]</scope>
    <source>
        <strain evidence="2">cv. RG33-2</strain>
    </source>
</reference>
<dbReference type="Proteomes" id="UP000237000">
    <property type="component" value="Unassembled WGS sequence"/>
</dbReference>
<keyword evidence="2" id="KW-1185">Reference proteome</keyword>
<dbReference type="AlphaFoldDB" id="A0A2P5E733"/>
<evidence type="ECO:0000313" key="1">
    <source>
        <dbReference type="EMBL" id="PON81363.1"/>
    </source>
</evidence>
<evidence type="ECO:0000313" key="2">
    <source>
        <dbReference type="Proteomes" id="UP000237000"/>
    </source>
</evidence>
<gene>
    <name evidence="1" type="ORF">TorRG33x02_228910</name>
</gene>
<comment type="caution">
    <text evidence="1">The sequence shown here is derived from an EMBL/GenBank/DDBJ whole genome shotgun (WGS) entry which is preliminary data.</text>
</comment>
<sequence length="171" mass="18436">VEGCPGEVDGHGDDPSGQKLEGVLELPDVLGVVKADEELSSQPEGVSLGEWEGEDLLLVVPVGSEVALGDGVHDAHVSLESLGLHEAWEKLAHLLGLRLGRSLLGGWEDLVHGAWPPCRHQLVLVREEELVAGRPAEDRGWLSEDGRLEDLARELGHAVEDELLWMTFPSG</sequence>
<name>A0A2P5E733_TREOI</name>